<dbReference type="PANTHER" id="PTHR11012:SF19">
    <property type="entry name" value="CHK KINASE-LIKE DOMAIN-CONTAINING PROTEIN"/>
    <property type="match status" value="1"/>
</dbReference>
<evidence type="ECO:0000259" key="1">
    <source>
        <dbReference type="SMART" id="SM00587"/>
    </source>
</evidence>
<dbReference type="AlphaFoldDB" id="A0A9J6CRS7"/>
<evidence type="ECO:0000313" key="2">
    <source>
        <dbReference type="EMBL" id="KAG5685050.1"/>
    </source>
</evidence>
<evidence type="ECO:0000313" key="3">
    <source>
        <dbReference type="Proteomes" id="UP001107558"/>
    </source>
</evidence>
<proteinExistence type="predicted"/>
<name>A0A9J6CRS7_POLVA</name>
<protein>
    <recommendedName>
        <fullName evidence="1">CHK kinase-like domain-containing protein</fullName>
    </recommendedName>
</protein>
<dbReference type="Proteomes" id="UP001107558">
    <property type="component" value="Chromosome 1"/>
</dbReference>
<gene>
    <name evidence="2" type="ORF">PVAND_014252</name>
</gene>
<comment type="caution">
    <text evidence="2">The sequence shown here is derived from an EMBL/GenBank/DDBJ whole genome shotgun (WGS) entry which is preliminary data.</text>
</comment>
<dbReference type="PANTHER" id="PTHR11012">
    <property type="entry name" value="PROTEIN KINASE-LIKE DOMAIN-CONTAINING"/>
    <property type="match status" value="1"/>
</dbReference>
<sequence length="401" mass="46132">MSSDFPAFPWLNSDYIKTILAKYEGHENFEVNDFSIGSGSAMGENFAGVIHRVKINYTMSGIKKEASFILKTSPQAGAVAELLENLNVYEGEVYMYHKIHNECESLLSGFKMAPSIIYADENALVLEDLTTINYVLANRKERFNLTKSKLVLEKIAKFHAITAKMYENKPDSIVHMASAYDEETPLTFFLGASFQESMETISSTTELQQYLPKLENFDIVQEEKNIYTRVNNDRFRVLNHGDLWINNIFFKYDELNNPVDALLVDYQESFFGSPGIDFNHFLYTSCDFNVHSKHFDELIKFYYDTLISALKQLNYLKIPTYDDIKYEIRNKAKQGLICLLSVVPVQMIENPEHANPEYFLADTEEAQVIRQEVYGNPKYVDVLKVLLPSVLNRVNNPESHI</sequence>
<dbReference type="InterPro" id="IPR011009">
    <property type="entry name" value="Kinase-like_dom_sf"/>
</dbReference>
<keyword evidence="3" id="KW-1185">Reference proteome</keyword>
<dbReference type="SMART" id="SM00587">
    <property type="entry name" value="CHK"/>
    <property type="match status" value="1"/>
</dbReference>
<dbReference type="OrthoDB" id="190089at2759"/>
<dbReference type="Gene3D" id="3.90.1200.10">
    <property type="match status" value="1"/>
</dbReference>
<dbReference type="InterPro" id="IPR015897">
    <property type="entry name" value="CHK_kinase-like"/>
</dbReference>
<feature type="domain" description="CHK kinase-like" evidence="1">
    <location>
        <begin position="124"/>
        <end position="312"/>
    </location>
</feature>
<dbReference type="SUPFAM" id="SSF56112">
    <property type="entry name" value="Protein kinase-like (PK-like)"/>
    <property type="match status" value="1"/>
</dbReference>
<reference evidence="2" key="1">
    <citation type="submission" date="2021-03" db="EMBL/GenBank/DDBJ databases">
        <title>Chromosome level genome of the anhydrobiotic midge Polypedilum vanderplanki.</title>
        <authorList>
            <person name="Yoshida Y."/>
            <person name="Kikawada T."/>
            <person name="Gusev O."/>
        </authorList>
    </citation>
    <scope>NUCLEOTIDE SEQUENCE</scope>
    <source>
        <strain evidence="2">NIAS01</strain>
        <tissue evidence="2">Whole body or cell culture</tissue>
    </source>
</reference>
<dbReference type="EMBL" id="JADBJN010000001">
    <property type="protein sequence ID" value="KAG5685050.1"/>
    <property type="molecule type" value="Genomic_DNA"/>
</dbReference>
<dbReference type="Pfam" id="PF02958">
    <property type="entry name" value="EcKL"/>
    <property type="match status" value="1"/>
</dbReference>
<accession>A0A9J6CRS7</accession>
<organism evidence="2 3">
    <name type="scientific">Polypedilum vanderplanki</name>
    <name type="common">Sleeping chironomid midge</name>
    <dbReference type="NCBI Taxonomy" id="319348"/>
    <lineage>
        <taxon>Eukaryota</taxon>
        <taxon>Metazoa</taxon>
        <taxon>Ecdysozoa</taxon>
        <taxon>Arthropoda</taxon>
        <taxon>Hexapoda</taxon>
        <taxon>Insecta</taxon>
        <taxon>Pterygota</taxon>
        <taxon>Neoptera</taxon>
        <taxon>Endopterygota</taxon>
        <taxon>Diptera</taxon>
        <taxon>Nematocera</taxon>
        <taxon>Chironomoidea</taxon>
        <taxon>Chironomidae</taxon>
        <taxon>Chironominae</taxon>
        <taxon>Polypedilum</taxon>
        <taxon>Polypedilum</taxon>
    </lineage>
</organism>
<dbReference type="InterPro" id="IPR004119">
    <property type="entry name" value="EcKL"/>
</dbReference>